<dbReference type="EMBL" id="JANBUL010000013">
    <property type="protein sequence ID" value="KAJ2785295.1"/>
    <property type="molecule type" value="Genomic_DNA"/>
</dbReference>
<evidence type="ECO:0000256" key="5">
    <source>
        <dbReference type="SAM" id="MobiDB-lite"/>
    </source>
</evidence>
<keyword evidence="2" id="KW-0547">Nucleotide-binding</keyword>
<sequence length="1578" mass="170580">MDLDREPTKESVFRRQHCAGGHAPGAHHGHGVLRVFIGPTNTAWMQQHQRWWVRAAERVEAREGTAKKIRRRLSREPRADAAGSPVAGDSLQSLPGHYSSFESSDLESDWSSLLSAGEASSGDEQAPPGVSPMDSRLLQVPGPGGERNAIPMPALPPSPRPDSPQAGLLQVPGAEGKAGTQEAPVASRRSSLSTLKRLFRRHSMTRTGAHDASDAPGPGARRSLDAVPRTPAAGNAAREAGPDHGQAGVVPRISVSPQWPDAGGGQPRGPADAGAVSPKLSSLRRIAVTRSSMSGTRQSYAEASLARGITSELTTPVPQLSQTEIQIQMLKAAGRLGTPVSPAPSRALRTRRAIVAKVRAHYRTHEQLAESAVILSTRAVIRRETLSNDALSENYNETTCRRFRVGTQEWAEMWVALTKRGILFYLTSKRRPAVAVLFPPYAAVAPRVSLFSTLDLSLAIMYYSHAASAGAIAVEEKKGRRHSGAAAAAAEEQEAGKARLRAVIVKFPSAQVACEWYREIGQALLLGRVLYPDRFLHDIPPATQPPPTSVLVNVPEIGIKVQVNLGRHNMEIPTGVLQGGPDDALLERQWRCEATTVWHVRRDAVAALLRDAVVGPRVREWLEAERRGLLTIGMAWRRYDRLDWVVPCGALDAGGSFMVSGINDRVVCPQLLEGTHMLEMRVLEHRPDSVVVGGRRVDEPLGVEGFVMLKHDKRHRVEVAKYRPALLTTHDGFLFFIHAPRAVRNLEVCAGGCRSTPASAGVVPESGAWPAAPGRRSLGDISGGADGEEPVARHYHASGHSCAKQMSLAKHMLCIVDIEQIALLAHDPADPAHGDNGDGDAEAALAPPSPHRARAKGGSLRGLLRSKKEQQLACKFKLVTRTGATAVLWTASEQCAREWVQRLADVRLYWTGRIMADLALHSRACMLNYPIQGRGNRHRDMVDWSDEDALADRAIWNACLVMGCRNIIKAGFLYRKRYRTQGMRKVFCILTRGRLVEFAYPPNPLPPGQTAVAEHIVSHNPAMARVFLAAGSAMGTTRHADSAEECLLFSRSRSLSLRQCYVVSRFSDDLSAHDIVCEPWVMTDIGNYSGLRLADRVYADGIVSHELITDCIFTVWRPTFVPAILREPGGAAAIEYAPGDTSDTSEPSPGERASYSGSESRRSSPTPSARRATRERSVSFDPPPARQPAAGATPSPPQRPAALGAAAAAGPRASAGLHQRSASHDAAGSRASGAARHAAGDPSMSPASHASSAPLGSPDARAPGGQARLGIGDQRLRVDSGAMAPGMRRRVGVYRARTNAEMTQWVTAINQEIRRMSLAGECYLLCPDAERGAAWPADTELALLILNEAIPHRGTPLFERLWARADYRICADGGGNRLYALCEEEGALGKFVPDAVVGDLDSLLETPREYFEEQGAEIHRNSDQDATDFMKGLAFLDSALRPGKDPQSCVVVVIGGLGGRLDHIMHTLKVLFNVHQQRRMVVVSDENLAFVLPSGKNTILVNPQVDGPTCGILPLAGETVLTTAGLRWNLDAHRSSFEGLMSTSNIIEAREVTIETTVPVAWTAQFRPRALPRADSGE</sequence>
<name>A0A9W8LMT3_9FUNG</name>
<protein>
    <submittedName>
        <fullName evidence="7">Thiamine pyrophosphokinase</fullName>
        <ecNumber evidence="7">2.7.6.2</ecNumber>
    </submittedName>
</protein>
<keyword evidence="1 7" id="KW-0808">Transferase</keyword>
<evidence type="ECO:0000256" key="2">
    <source>
        <dbReference type="ARBA" id="ARBA00022741"/>
    </source>
</evidence>
<dbReference type="Proteomes" id="UP001140217">
    <property type="component" value="Unassembled WGS sequence"/>
</dbReference>
<evidence type="ECO:0000259" key="6">
    <source>
        <dbReference type="SMART" id="SM00983"/>
    </source>
</evidence>
<dbReference type="NCBIfam" id="TIGR01378">
    <property type="entry name" value="thi_PPkinase"/>
    <property type="match status" value="1"/>
</dbReference>
<evidence type="ECO:0000313" key="8">
    <source>
        <dbReference type="Proteomes" id="UP001140217"/>
    </source>
</evidence>
<evidence type="ECO:0000256" key="1">
    <source>
        <dbReference type="ARBA" id="ARBA00022679"/>
    </source>
</evidence>
<dbReference type="GO" id="GO:0009229">
    <property type="term" value="P:thiamine diphosphate biosynthetic process"/>
    <property type="evidence" value="ECO:0007669"/>
    <property type="project" value="InterPro"/>
</dbReference>
<dbReference type="Pfam" id="PF23207">
    <property type="entry name" value="PH_SPO71"/>
    <property type="match status" value="1"/>
</dbReference>
<accession>A0A9W8LMT3</accession>
<keyword evidence="3" id="KW-0418">Kinase</keyword>
<keyword evidence="4" id="KW-0067">ATP-binding</keyword>
<feature type="compositionally biased region" description="Low complexity" evidence="5">
    <location>
        <begin position="187"/>
        <end position="196"/>
    </location>
</feature>
<organism evidence="7 8">
    <name type="scientific">Coemansia javaensis</name>
    <dbReference type="NCBI Taxonomy" id="2761396"/>
    <lineage>
        <taxon>Eukaryota</taxon>
        <taxon>Fungi</taxon>
        <taxon>Fungi incertae sedis</taxon>
        <taxon>Zoopagomycota</taxon>
        <taxon>Kickxellomycotina</taxon>
        <taxon>Kickxellomycetes</taxon>
        <taxon>Kickxellales</taxon>
        <taxon>Kickxellaceae</taxon>
        <taxon>Coemansia</taxon>
    </lineage>
</organism>
<dbReference type="InterPro" id="IPR007373">
    <property type="entry name" value="Thiamin_PyroPKinase_B1-bd"/>
</dbReference>
<comment type="caution">
    <text evidence="7">The sequence shown here is derived from an EMBL/GenBank/DDBJ whole genome shotgun (WGS) entry which is preliminary data.</text>
</comment>
<dbReference type="SUPFAM" id="SSF63862">
    <property type="entry name" value="Thiamin pyrophosphokinase, substrate-binding domain"/>
    <property type="match status" value="1"/>
</dbReference>
<feature type="compositionally biased region" description="Low complexity" evidence="5">
    <location>
        <begin position="1224"/>
        <end position="1258"/>
    </location>
</feature>
<dbReference type="InterPro" id="IPR007371">
    <property type="entry name" value="TPK_catalytic"/>
</dbReference>
<evidence type="ECO:0000256" key="4">
    <source>
        <dbReference type="ARBA" id="ARBA00022840"/>
    </source>
</evidence>
<feature type="compositionally biased region" description="Pro residues" evidence="5">
    <location>
        <begin position="153"/>
        <end position="162"/>
    </location>
</feature>
<feature type="domain" description="Thiamin pyrophosphokinase thiamin-binding" evidence="6">
    <location>
        <begin position="1495"/>
        <end position="1560"/>
    </location>
</feature>
<reference evidence="7" key="1">
    <citation type="submission" date="2022-07" db="EMBL/GenBank/DDBJ databases">
        <title>Phylogenomic reconstructions and comparative analyses of Kickxellomycotina fungi.</title>
        <authorList>
            <person name="Reynolds N.K."/>
            <person name="Stajich J.E."/>
            <person name="Barry K."/>
            <person name="Grigoriev I.V."/>
            <person name="Crous P."/>
            <person name="Smith M.E."/>
        </authorList>
    </citation>
    <scope>NUCLEOTIDE SEQUENCE</scope>
    <source>
        <strain evidence="7">NBRC 105414</strain>
    </source>
</reference>
<dbReference type="PANTHER" id="PTHR13622:SF8">
    <property type="entry name" value="THIAMIN PYROPHOSPHOKINASE 1"/>
    <property type="match status" value="1"/>
</dbReference>
<feature type="compositionally biased region" description="Low complexity" evidence="5">
    <location>
        <begin position="1200"/>
        <end position="1217"/>
    </location>
</feature>
<dbReference type="SUPFAM" id="SSF63999">
    <property type="entry name" value="Thiamin pyrophosphokinase, catalytic domain"/>
    <property type="match status" value="1"/>
</dbReference>
<dbReference type="Pfam" id="PF04263">
    <property type="entry name" value="TPK_catalytic"/>
    <property type="match status" value="1"/>
</dbReference>
<evidence type="ECO:0000256" key="3">
    <source>
        <dbReference type="ARBA" id="ARBA00022777"/>
    </source>
</evidence>
<dbReference type="InterPro" id="IPR036371">
    <property type="entry name" value="TPK_B1-bd_sf"/>
</dbReference>
<dbReference type="GO" id="GO:0005524">
    <property type="term" value="F:ATP binding"/>
    <property type="evidence" value="ECO:0007669"/>
    <property type="project" value="UniProtKB-KW"/>
</dbReference>
<dbReference type="GO" id="GO:0004788">
    <property type="term" value="F:thiamine diphosphokinase activity"/>
    <property type="evidence" value="ECO:0007669"/>
    <property type="project" value="UniProtKB-EC"/>
</dbReference>
<dbReference type="Gene3D" id="3.40.50.10240">
    <property type="entry name" value="Thiamin pyrophosphokinase, catalytic domain"/>
    <property type="match status" value="1"/>
</dbReference>
<dbReference type="Pfam" id="PF04265">
    <property type="entry name" value="TPK_B1_binding"/>
    <property type="match status" value="1"/>
</dbReference>
<dbReference type="EC" id="2.7.6.2" evidence="7"/>
<dbReference type="SMART" id="SM00983">
    <property type="entry name" value="TPK_B1_binding"/>
    <property type="match status" value="1"/>
</dbReference>
<dbReference type="InterPro" id="IPR006282">
    <property type="entry name" value="Thi_PPkinase"/>
</dbReference>
<feature type="compositionally biased region" description="Low complexity" evidence="5">
    <location>
        <begin position="1150"/>
        <end position="1170"/>
    </location>
</feature>
<dbReference type="CDD" id="cd07995">
    <property type="entry name" value="TPK"/>
    <property type="match status" value="1"/>
</dbReference>
<feature type="region of interest" description="Disordered" evidence="5">
    <location>
        <begin position="829"/>
        <end position="860"/>
    </location>
</feature>
<dbReference type="InterPro" id="IPR057379">
    <property type="entry name" value="PH_SPO71"/>
</dbReference>
<dbReference type="PANTHER" id="PTHR13622">
    <property type="entry name" value="THIAMIN PYROPHOSPHOKINASE"/>
    <property type="match status" value="1"/>
</dbReference>
<gene>
    <name evidence="7" type="primary">THI80</name>
    <name evidence="7" type="ORF">H4R18_000619</name>
</gene>
<dbReference type="GO" id="GO:0016301">
    <property type="term" value="F:kinase activity"/>
    <property type="evidence" value="ECO:0007669"/>
    <property type="project" value="UniProtKB-KW"/>
</dbReference>
<feature type="region of interest" description="Disordered" evidence="5">
    <location>
        <begin position="62"/>
        <end position="278"/>
    </location>
</feature>
<feature type="region of interest" description="Disordered" evidence="5">
    <location>
        <begin position="1134"/>
        <end position="1273"/>
    </location>
</feature>
<dbReference type="InterPro" id="IPR036759">
    <property type="entry name" value="TPK_catalytic_sf"/>
</dbReference>
<dbReference type="GO" id="GO:0006772">
    <property type="term" value="P:thiamine metabolic process"/>
    <property type="evidence" value="ECO:0007669"/>
    <property type="project" value="InterPro"/>
</dbReference>
<feature type="compositionally biased region" description="Low complexity" evidence="5">
    <location>
        <begin position="99"/>
        <end position="122"/>
    </location>
</feature>
<evidence type="ECO:0000313" key="7">
    <source>
        <dbReference type="EMBL" id="KAJ2785295.1"/>
    </source>
</evidence>
<feature type="region of interest" description="Disordered" evidence="5">
    <location>
        <begin position="760"/>
        <end position="790"/>
    </location>
</feature>
<proteinExistence type="predicted"/>
<dbReference type="GO" id="GO:0030975">
    <property type="term" value="F:thiamine binding"/>
    <property type="evidence" value="ECO:0007669"/>
    <property type="project" value="InterPro"/>
</dbReference>
<dbReference type="OrthoDB" id="5579281at2759"/>
<keyword evidence="8" id="KW-1185">Reference proteome</keyword>